<name>A0A1I7WBZ8_HETBA</name>
<protein>
    <submittedName>
        <fullName evidence="2">Uncharacterized protein</fullName>
    </submittedName>
</protein>
<dbReference type="Proteomes" id="UP000095283">
    <property type="component" value="Unplaced"/>
</dbReference>
<dbReference type="AlphaFoldDB" id="A0A1I7WBZ8"/>
<evidence type="ECO:0000313" key="2">
    <source>
        <dbReference type="WBParaSite" id="Hba_02206"/>
    </source>
</evidence>
<evidence type="ECO:0000313" key="1">
    <source>
        <dbReference type="Proteomes" id="UP000095283"/>
    </source>
</evidence>
<keyword evidence="1" id="KW-1185">Reference proteome</keyword>
<sequence length="255" mass="30274">MWFLPLLFMLTQFVYNYINNLYFIITNKDNFVFSLGNICMARKISSSKPLLRFSLFFLPVFNSYLKGNISLMEGTLASQFYMIVFLVRTSIILPIDVSYLVLNVLLFPVIRLQIIRYADSFDCRYVLLVVYFLNEKKNLGKTTLEAIKLEILKIIIKYKERTQKIRYLFLYFINNCSHMESNMSRDILKETNFCNQKIIPYLFQLFNNYDQNEYYNSKTGDCEPCSECSEFLYTRFVILLDGSHLFLNIVSIFLQ</sequence>
<reference evidence="2" key="1">
    <citation type="submission" date="2016-11" db="UniProtKB">
        <authorList>
            <consortium name="WormBaseParasite"/>
        </authorList>
    </citation>
    <scope>IDENTIFICATION</scope>
</reference>
<accession>A0A1I7WBZ8</accession>
<organism evidence="1 2">
    <name type="scientific">Heterorhabditis bacteriophora</name>
    <name type="common">Entomopathogenic nematode worm</name>
    <dbReference type="NCBI Taxonomy" id="37862"/>
    <lineage>
        <taxon>Eukaryota</taxon>
        <taxon>Metazoa</taxon>
        <taxon>Ecdysozoa</taxon>
        <taxon>Nematoda</taxon>
        <taxon>Chromadorea</taxon>
        <taxon>Rhabditida</taxon>
        <taxon>Rhabditina</taxon>
        <taxon>Rhabditomorpha</taxon>
        <taxon>Strongyloidea</taxon>
        <taxon>Heterorhabditidae</taxon>
        <taxon>Heterorhabditis</taxon>
    </lineage>
</organism>
<dbReference type="WBParaSite" id="Hba_02206">
    <property type="protein sequence ID" value="Hba_02206"/>
    <property type="gene ID" value="Hba_02206"/>
</dbReference>
<proteinExistence type="predicted"/>